<dbReference type="SUPFAM" id="SSF158472">
    <property type="entry name" value="HAMP domain-like"/>
    <property type="match status" value="1"/>
</dbReference>
<proteinExistence type="predicted"/>
<evidence type="ECO:0000256" key="3">
    <source>
        <dbReference type="ARBA" id="ARBA00012438"/>
    </source>
</evidence>
<evidence type="ECO:0000256" key="6">
    <source>
        <dbReference type="ARBA" id="ARBA00022679"/>
    </source>
</evidence>
<dbReference type="Proteomes" id="UP000183461">
    <property type="component" value="Unassembled WGS sequence"/>
</dbReference>
<keyword evidence="5" id="KW-0597">Phosphoprotein</keyword>
<evidence type="ECO:0000256" key="10">
    <source>
        <dbReference type="ARBA" id="ARBA00022840"/>
    </source>
</evidence>
<evidence type="ECO:0000256" key="5">
    <source>
        <dbReference type="ARBA" id="ARBA00022553"/>
    </source>
</evidence>
<dbReference type="GO" id="GO:0005524">
    <property type="term" value="F:ATP binding"/>
    <property type="evidence" value="ECO:0007669"/>
    <property type="project" value="UniProtKB-KW"/>
</dbReference>
<evidence type="ECO:0000256" key="9">
    <source>
        <dbReference type="ARBA" id="ARBA00022777"/>
    </source>
</evidence>
<keyword evidence="9 17" id="KW-0418">Kinase</keyword>
<dbReference type="RefSeq" id="WP_072299853.1">
    <property type="nucleotide sequence ID" value="NZ_FPIP01000003.1"/>
</dbReference>
<dbReference type="PROSITE" id="PS50885">
    <property type="entry name" value="HAMP"/>
    <property type="match status" value="1"/>
</dbReference>
<evidence type="ECO:0000313" key="18">
    <source>
        <dbReference type="Proteomes" id="UP000183461"/>
    </source>
</evidence>
<evidence type="ECO:0000256" key="14">
    <source>
        <dbReference type="SAM" id="Phobius"/>
    </source>
</evidence>
<evidence type="ECO:0000259" key="16">
    <source>
        <dbReference type="PROSITE" id="PS50885"/>
    </source>
</evidence>
<keyword evidence="11 14" id="KW-1133">Transmembrane helix</keyword>
<dbReference type="PANTHER" id="PTHR45528">
    <property type="entry name" value="SENSOR HISTIDINE KINASE CPXA"/>
    <property type="match status" value="1"/>
</dbReference>
<dbReference type="InterPro" id="IPR003660">
    <property type="entry name" value="HAMP_dom"/>
</dbReference>
<comment type="catalytic activity">
    <reaction evidence="1">
        <text>ATP + protein L-histidine = ADP + protein N-phospho-L-histidine.</text>
        <dbReference type="EC" id="2.7.13.3"/>
    </reaction>
</comment>
<feature type="transmembrane region" description="Helical" evidence="14">
    <location>
        <begin position="5"/>
        <end position="24"/>
    </location>
</feature>
<dbReference type="SMART" id="SM00387">
    <property type="entry name" value="HATPase_c"/>
    <property type="match status" value="1"/>
</dbReference>
<protein>
    <recommendedName>
        <fullName evidence="3">histidine kinase</fullName>
        <ecNumber evidence="3">2.7.13.3</ecNumber>
    </recommendedName>
</protein>
<dbReference type="CDD" id="cd06225">
    <property type="entry name" value="HAMP"/>
    <property type="match status" value="1"/>
</dbReference>
<dbReference type="InterPro" id="IPR050398">
    <property type="entry name" value="HssS/ArlS-like"/>
</dbReference>
<dbReference type="CDD" id="cd00075">
    <property type="entry name" value="HATPase"/>
    <property type="match status" value="1"/>
</dbReference>
<dbReference type="Pfam" id="PF00512">
    <property type="entry name" value="HisKA"/>
    <property type="match status" value="1"/>
</dbReference>
<evidence type="ECO:0000256" key="1">
    <source>
        <dbReference type="ARBA" id="ARBA00000085"/>
    </source>
</evidence>
<dbReference type="GO" id="GO:0005886">
    <property type="term" value="C:plasma membrane"/>
    <property type="evidence" value="ECO:0007669"/>
    <property type="project" value="UniProtKB-SubCell"/>
</dbReference>
<evidence type="ECO:0000256" key="11">
    <source>
        <dbReference type="ARBA" id="ARBA00022989"/>
    </source>
</evidence>
<feature type="transmembrane region" description="Helical" evidence="14">
    <location>
        <begin position="82"/>
        <end position="102"/>
    </location>
</feature>
<dbReference type="InterPro" id="IPR004358">
    <property type="entry name" value="Sig_transdc_His_kin-like_C"/>
</dbReference>
<dbReference type="AlphaFoldDB" id="A0A1K1MYQ0"/>
<dbReference type="InterPro" id="IPR003594">
    <property type="entry name" value="HATPase_dom"/>
</dbReference>
<dbReference type="InterPro" id="IPR003661">
    <property type="entry name" value="HisK_dim/P_dom"/>
</dbReference>
<dbReference type="InterPro" id="IPR005467">
    <property type="entry name" value="His_kinase_dom"/>
</dbReference>
<evidence type="ECO:0000256" key="7">
    <source>
        <dbReference type="ARBA" id="ARBA00022692"/>
    </source>
</evidence>
<dbReference type="GO" id="GO:0000155">
    <property type="term" value="F:phosphorelay sensor kinase activity"/>
    <property type="evidence" value="ECO:0007669"/>
    <property type="project" value="InterPro"/>
</dbReference>
<dbReference type="InterPro" id="IPR036097">
    <property type="entry name" value="HisK_dim/P_sf"/>
</dbReference>
<dbReference type="EC" id="2.7.13.3" evidence="3"/>
<keyword evidence="10" id="KW-0067">ATP-binding</keyword>
<evidence type="ECO:0000313" key="17">
    <source>
        <dbReference type="EMBL" id="SFW28324.1"/>
    </source>
</evidence>
<accession>A0A1K1MYQ0</accession>
<keyword evidence="6" id="KW-0808">Transferase</keyword>
<keyword evidence="7 14" id="KW-0812">Transmembrane</keyword>
<evidence type="ECO:0000256" key="13">
    <source>
        <dbReference type="ARBA" id="ARBA00023136"/>
    </source>
</evidence>
<reference evidence="17 18" key="1">
    <citation type="submission" date="2016-11" db="EMBL/GenBank/DDBJ databases">
        <authorList>
            <person name="Jaros S."/>
            <person name="Januszkiewicz K."/>
            <person name="Wedrychowicz H."/>
        </authorList>
    </citation>
    <scope>NUCLEOTIDE SEQUENCE [LARGE SCALE GENOMIC DNA]</scope>
    <source>
        <strain evidence="17 18">YL228</strain>
    </source>
</reference>
<organism evidence="17 18">
    <name type="scientific">Ruminococcus flavefaciens</name>
    <dbReference type="NCBI Taxonomy" id="1265"/>
    <lineage>
        <taxon>Bacteria</taxon>
        <taxon>Bacillati</taxon>
        <taxon>Bacillota</taxon>
        <taxon>Clostridia</taxon>
        <taxon>Eubacteriales</taxon>
        <taxon>Oscillospiraceae</taxon>
        <taxon>Ruminococcus</taxon>
    </lineage>
</organism>
<keyword evidence="13 14" id="KW-0472">Membrane</keyword>
<dbReference type="Gene3D" id="6.10.340.10">
    <property type="match status" value="1"/>
</dbReference>
<dbReference type="PROSITE" id="PS50109">
    <property type="entry name" value="HIS_KIN"/>
    <property type="match status" value="1"/>
</dbReference>
<feature type="domain" description="Histidine kinase" evidence="15">
    <location>
        <begin position="169"/>
        <end position="379"/>
    </location>
</feature>
<feature type="domain" description="HAMP" evidence="16">
    <location>
        <begin position="102"/>
        <end position="154"/>
    </location>
</feature>
<gene>
    <name evidence="17" type="ORF">SAMN02910280_1528</name>
</gene>
<keyword evidence="8" id="KW-0547">Nucleotide-binding</keyword>
<keyword evidence="12" id="KW-0902">Two-component regulatory system</keyword>
<evidence type="ECO:0000256" key="4">
    <source>
        <dbReference type="ARBA" id="ARBA00022475"/>
    </source>
</evidence>
<dbReference type="Gene3D" id="3.30.565.10">
    <property type="entry name" value="Histidine kinase-like ATPase, C-terminal domain"/>
    <property type="match status" value="1"/>
</dbReference>
<dbReference type="PANTHER" id="PTHR45528:SF1">
    <property type="entry name" value="SENSOR HISTIDINE KINASE CPXA"/>
    <property type="match status" value="1"/>
</dbReference>
<dbReference type="SUPFAM" id="SSF47384">
    <property type="entry name" value="Homodimeric domain of signal transducing histidine kinase"/>
    <property type="match status" value="1"/>
</dbReference>
<dbReference type="Pfam" id="PF02518">
    <property type="entry name" value="HATPase_c"/>
    <property type="match status" value="1"/>
</dbReference>
<dbReference type="PRINTS" id="PR00344">
    <property type="entry name" value="BCTRLSENSOR"/>
</dbReference>
<evidence type="ECO:0000259" key="15">
    <source>
        <dbReference type="PROSITE" id="PS50109"/>
    </source>
</evidence>
<dbReference type="SUPFAM" id="SSF55874">
    <property type="entry name" value="ATPase domain of HSP90 chaperone/DNA topoisomerase II/histidine kinase"/>
    <property type="match status" value="1"/>
</dbReference>
<evidence type="ECO:0000256" key="12">
    <source>
        <dbReference type="ARBA" id="ARBA00023012"/>
    </source>
</evidence>
<name>A0A1K1MYQ0_RUMFL</name>
<dbReference type="Gene3D" id="1.10.287.130">
    <property type="match status" value="1"/>
</dbReference>
<sequence length="387" mass="43353">MKSRIIGITVLFMALIIGASALFIHNDRTNYVPDSNGELIVDVNEIEQLIKTGKTEEAAEKAADFKETLRGFEQPAPDSSKALLICIMGCAFTAVVFGYVYFSILRPFDKMKNFAEKIAQGNFDIPLDYERSNYFGSFTWAFDSMRREITKARACEREAIDNNKTVIATLSHDIKTPVSSIRAYAEGLDANLDSTPEKRRKYLSVIMRKCDEVSKLTNDLFLHSLSDLDKLKIQPERFELTEFMESAVKEIAAEHDDVHFIRGSFTAEVNADKNRIMQITENLINNARKYAQTDITVSMDKQENSVVMRFTDSGSGIPDRDMPFIFEKFYRGKNAGTQQGSGLGLYIVKYLTEAQGGDVSLRNLPEGGLEVTVSLPLCGTENVLSTS</sequence>
<dbReference type="InterPro" id="IPR036890">
    <property type="entry name" value="HATPase_C_sf"/>
</dbReference>
<evidence type="ECO:0000256" key="8">
    <source>
        <dbReference type="ARBA" id="ARBA00022741"/>
    </source>
</evidence>
<comment type="subcellular location">
    <subcellularLocation>
        <location evidence="2">Cell membrane</location>
        <topology evidence="2">Multi-pass membrane protein</topology>
    </subcellularLocation>
</comment>
<evidence type="ECO:0000256" key="2">
    <source>
        <dbReference type="ARBA" id="ARBA00004651"/>
    </source>
</evidence>
<dbReference type="CDD" id="cd00082">
    <property type="entry name" value="HisKA"/>
    <property type="match status" value="1"/>
</dbReference>
<keyword evidence="4" id="KW-1003">Cell membrane</keyword>
<dbReference type="SMART" id="SM00388">
    <property type="entry name" value="HisKA"/>
    <property type="match status" value="1"/>
</dbReference>
<dbReference type="EMBL" id="FPIP01000003">
    <property type="protein sequence ID" value="SFW28324.1"/>
    <property type="molecule type" value="Genomic_DNA"/>
</dbReference>